<dbReference type="RefSeq" id="WP_317542019.1">
    <property type="nucleotide sequence ID" value="NZ_JAWLKB010000005.1"/>
</dbReference>
<comment type="caution">
    <text evidence="1">The sequence shown here is derived from an EMBL/GenBank/DDBJ whole genome shotgun (WGS) entry which is preliminary data.</text>
</comment>
<accession>A0ABU4BUM2</accession>
<dbReference type="EMBL" id="JAWLKB010000005">
    <property type="protein sequence ID" value="MDV6267746.1"/>
    <property type="molecule type" value="Genomic_DNA"/>
</dbReference>
<gene>
    <name evidence="1" type="ORF">R3Q16_14120</name>
</gene>
<dbReference type="Proteomes" id="UP001185927">
    <property type="component" value="Unassembled WGS sequence"/>
</dbReference>
<organism evidence="1 2">
    <name type="scientific">Rhodococcus globerulus</name>
    <dbReference type="NCBI Taxonomy" id="33008"/>
    <lineage>
        <taxon>Bacteria</taxon>
        <taxon>Bacillati</taxon>
        <taxon>Actinomycetota</taxon>
        <taxon>Actinomycetes</taxon>
        <taxon>Mycobacteriales</taxon>
        <taxon>Nocardiaceae</taxon>
        <taxon>Rhodococcus</taxon>
    </lineage>
</organism>
<evidence type="ECO:0000313" key="1">
    <source>
        <dbReference type="EMBL" id="MDV6267746.1"/>
    </source>
</evidence>
<proteinExistence type="predicted"/>
<reference evidence="1 2" key="1">
    <citation type="submission" date="2023-10" db="EMBL/GenBank/DDBJ databases">
        <title>Development of a sustainable strategy for remediation of hydrocarbon-contaminated territories based on the waste exchange concept.</title>
        <authorList>
            <person name="Krivoruchko A."/>
        </authorList>
    </citation>
    <scope>NUCLEOTIDE SEQUENCE [LARGE SCALE GENOMIC DNA]</scope>
    <source>
        <strain evidence="1 2">IEGM 1203</strain>
    </source>
</reference>
<name>A0ABU4BUM2_RHOGO</name>
<protein>
    <submittedName>
        <fullName evidence="1">Uncharacterized protein</fullName>
    </submittedName>
</protein>
<sequence>MSEYTIKRAPWCEHEYKHCPSGCLIETAENRLREAHRRWHDCADSYHSPEDFRDGLNSAIQALRNVTFALQSAKSKIEGFDLWYTEEQKLMRADPVLRWIVDSRNTIVKQDDLKTLSQLKVTVVPSYDVEADSVASEQMTWAELPNAKPSAVVHTTLDAPVDLTIEEVLAELSHVDLPMSVRQQATALFEHRWVDEKMSSYELLALLAHVYGHLNSLLTRCHELLNMRRVRIQLSALDEEYPTPVEVLEELPLNGRLPCMASTRQYRITRIRLSDGSEVKEFRNWQVKYDSGAAKETAESGIYGVQPKFDHDAVGEMQTATQLSALVAHYAEIARGILLSGQDHGWFSYFYREGSMADALLHATVDRQGKHAIASEISRKALELGADTVVTIGEAWTSTLQQTPDGSYVSPSLHPEKCEVLMVDAVSKSGATAGGILSFRTVQGEPPHREVEIGEYTAQSGTTGILLPTRAAWGVSVLTGEAFWRAQTTD</sequence>
<keyword evidence="2" id="KW-1185">Reference proteome</keyword>
<evidence type="ECO:0000313" key="2">
    <source>
        <dbReference type="Proteomes" id="UP001185927"/>
    </source>
</evidence>